<evidence type="ECO:0000313" key="3">
    <source>
        <dbReference type="Proteomes" id="UP001240150"/>
    </source>
</evidence>
<keyword evidence="3" id="KW-1185">Reference proteome</keyword>
<protein>
    <submittedName>
        <fullName evidence="2">Uncharacterized protein</fullName>
    </submittedName>
</protein>
<dbReference type="EMBL" id="CP126980">
    <property type="protein sequence ID" value="WIN00011.1"/>
    <property type="molecule type" value="Genomic_DNA"/>
</dbReference>
<organism evidence="2 3">
    <name type="scientific">Actinoplanes oblitus</name>
    <dbReference type="NCBI Taxonomy" id="3040509"/>
    <lineage>
        <taxon>Bacteria</taxon>
        <taxon>Bacillati</taxon>
        <taxon>Actinomycetota</taxon>
        <taxon>Actinomycetes</taxon>
        <taxon>Micromonosporales</taxon>
        <taxon>Micromonosporaceae</taxon>
        <taxon>Actinoplanes</taxon>
    </lineage>
</organism>
<dbReference type="Proteomes" id="UP001240150">
    <property type="component" value="Chromosome"/>
</dbReference>
<name>A0ABY8WT15_9ACTN</name>
<dbReference type="RefSeq" id="WP_284921469.1">
    <property type="nucleotide sequence ID" value="NZ_CP126980.1"/>
</dbReference>
<gene>
    <name evidence="2" type="ORF">ACTOB_003686</name>
</gene>
<feature type="region of interest" description="Disordered" evidence="1">
    <location>
        <begin position="136"/>
        <end position="159"/>
    </location>
</feature>
<reference evidence="2 3" key="1">
    <citation type="submission" date="2023-06" db="EMBL/GenBank/DDBJ databases">
        <authorList>
            <person name="Yushchuk O."/>
            <person name="Binda E."/>
            <person name="Ruckert-Reed C."/>
            <person name="Fedorenko V."/>
            <person name="Kalinowski J."/>
            <person name="Marinelli F."/>
        </authorList>
    </citation>
    <scope>NUCLEOTIDE SEQUENCE [LARGE SCALE GENOMIC DNA]</scope>
    <source>
        <strain evidence="2 3">NRRL 3884</strain>
    </source>
</reference>
<proteinExistence type="predicted"/>
<feature type="compositionally biased region" description="Basic and acidic residues" evidence="1">
    <location>
        <begin position="136"/>
        <end position="153"/>
    </location>
</feature>
<accession>A0ABY8WT15</accession>
<sequence length="181" mass="20163">MSAWIVNRDHIDLLLTAAVQWKLITAEQADSTGRMLWKENLTSVAHRYPNDHDGDRPGPCDFRDNDVDTYQYRPYPGRIDPEVVTMAAASLTYQSREHPGWAASAACEWVTRLRAQAADQTPAYLATYGPVDLGRQQRGDHGWSERIDADGTRSTHCSDGWSVPDRGVLNRAAALRTGAKP</sequence>
<evidence type="ECO:0000256" key="1">
    <source>
        <dbReference type="SAM" id="MobiDB-lite"/>
    </source>
</evidence>
<evidence type="ECO:0000313" key="2">
    <source>
        <dbReference type="EMBL" id="WIN00011.1"/>
    </source>
</evidence>